<dbReference type="Gene3D" id="1.10.150.240">
    <property type="entry name" value="Putative phosphatase, domain 2"/>
    <property type="match status" value="1"/>
</dbReference>
<dbReference type="InParanoid" id="A0A3M0CVX3"/>
<dbReference type="EMBL" id="REFR01000011">
    <property type="protein sequence ID" value="RMB07823.1"/>
    <property type="molecule type" value="Genomic_DNA"/>
</dbReference>
<reference evidence="1 2" key="1">
    <citation type="submission" date="2018-10" db="EMBL/GenBank/DDBJ databases">
        <title>Genomic Encyclopedia of Archaeal and Bacterial Type Strains, Phase II (KMG-II): from individual species to whole genera.</title>
        <authorList>
            <person name="Goeker M."/>
        </authorList>
    </citation>
    <scope>NUCLEOTIDE SEQUENCE [LARGE SCALE GENOMIC DNA]</scope>
    <source>
        <strain evidence="1 2">DSM 25217</strain>
    </source>
</reference>
<accession>A0A3M0CVX3</accession>
<dbReference type="SFLD" id="SFLDS00003">
    <property type="entry name" value="Haloacid_Dehalogenase"/>
    <property type="match status" value="1"/>
</dbReference>
<dbReference type="PANTHER" id="PTHR43611">
    <property type="entry name" value="ALPHA-D-GLUCOSE 1-PHOSPHATE PHOSPHATASE"/>
    <property type="match status" value="1"/>
</dbReference>
<dbReference type="InterPro" id="IPR023214">
    <property type="entry name" value="HAD_sf"/>
</dbReference>
<dbReference type="InterPro" id="IPR023198">
    <property type="entry name" value="PGP-like_dom2"/>
</dbReference>
<dbReference type="PANTHER" id="PTHR43611:SF3">
    <property type="entry name" value="FLAVIN MONONUCLEOTIDE HYDROLASE 1, CHLOROPLATIC"/>
    <property type="match status" value="1"/>
</dbReference>
<dbReference type="OrthoDB" id="9807742at2"/>
<dbReference type="FunCoup" id="A0A3M0CVX3">
    <property type="interactions" value="32"/>
</dbReference>
<gene>
    <name evidence="1" type="ORF">BXY39_1914</name>
</gene>
<dbReference type="SUPFAM" id="SSF56784">
    <property type="entry name" value="HAD-like"/>
    <property type="match status" value="1"/>
</dbReference>
<evidence type="ECO:0000313" key="1">
    <source>
        <dbReference type="EMBL" id="RMB07823.1"/>
    </source>
</evidence>
<dbReference type="InterPro" id="IPR036412">
    <property type="entry name" value="HAD-like_sf"/>
</dbReference>
<dbReference type="Proteomes" id="UP000271227">
    <property type="component" value="Unassembled WGS sequence"/>
</dbReference>
<evidence type="ECO:0000313" key="2">
    <source>
        <dbReference type="Proteomes" id="UP000271227"/>
    </source>
</evidence>
<comment type="caution">
    <text evidence="1">The sequence shown here is derived from an EMBL/GenBank/DDBJ whole genome shotgun (WGS) entry which is preliminary data.</text>
</comment>
<dbReference type="SFLD" id="SFLDG01129">
    <property type="entry name" value="C1.5:_HAD__Beta-PGM__Phosphata"/>
    <property type="match status" value="1"/>
</dbReference>
<organism evidence="1 2">
    <name type="scientific">Eilatimonas milleporae</name>
    <dbReference type="NCBI Taxonomy" id="911205"/>
    <lineage>
        <taxon>Bacteria</taxon>
        <taxon>Pseudomonadati</taxon>
        <taxon>Pseudomonadota</taxon>
        <taxon>Alphaproteobacteria</taxon>
        <taxon>Kordiimonadales</taxon>
        <taxon>Kordiimonadaceae</taxon>
        <taxon>Eilatimonas</taxon>
    </lineage>
</organism>
<dbReference type="InterPro" id="IPR006439">
    <property type="entry name" value="HAD-SF_hydro_IA"/>
</dbReference>
<proteinExistence type="predicted"/>
<dbReference type="Gene3D" id="3.40.50.1000">
    <property type="entry name" value="HAD superfamily/HAD-like"/>
    <property type="match status" value="1"/>
</dbReference>
<dbReference type="Pfam" id="PF00702">
    <property type="entry name" value="Hydrolase"/>
    <property type="match status" value="1"/>
</dbReference>
<keyword evidence="2" id="KW-1185">Reference proteome</keyword>
<sequence length="203" mass="23262">MIDRLSAVVFDIGNVLVEWNPRFLYEQLIPDPDELTYFLENVVTLSWHTEHDRGRPFAEGVRILTEKFPHYADLIAAFDTRWNETIRGPVRDTVLLLERLAEHGTRVYGLTNFSTEKWPSFCRAFLFTDIFDGVVVSGQEGLVKPDPRIYQVAIQRFGLDPERTFYVDDRQENVDAANALGLRGHLFTGAGALERDLKAEGFL</sequence>
<name>A0A3M0CVX3_9PROT</name>
<dbReference type="RefSeq" id="WP_121938968.1">
    <property type="nucleotide sequence ID" value="NZ_REFR01000011.1"/>
</dbReference>
<protein>
    <submittedName>
        <fullName evidence="1">2-haloacid dehalogenase</fullName>
    </submittedName>
</protein>
<dbReference type="CDD" id="cd02603">
    <property type="entry name" value="HAD_sEH-N_like"/>
    <property type="match status" value="1"/>
</dbReference>
<dbReference type="NCBIfam" id="TIGR01509">
    <property type="entry name" value="HAD-SF-IA-v3"/>
    <property type="match status" value="1"/>
</dbReference>
<dbReference type="AlphaFoldDB" id="A0A3M0CVX3"/>